<dbReference type="AlphaFoldDB" id="Q1IHP1"/>
<evidence type="ECO:0000256" key="1">
    <source>
        <dbReference type="ARBA" id="ARBA00022679"/>
    </source>
</evidence>
<evidence type="ECO:0000313" key="3">
    <source>
        <dbReference type="Proteomes" id="UP000002432"/>
    </source>
</evidence>
<dbReference type="SUPFAM" id="SSF53756">
    <property type="entry name" value="UDP-Glycosyltransferase/glycogen phosphorylase"/>
    <property type="match status" value="1"/>
</dbReference>
<reference evidence="2 3" key="1">
    <citation type="journal article" date="2009" name="Appl. Environ. Microbiol.">
        <title>Three genomes from the phylum Acidobacteria provide insight into the lifestyles of these microorganisms in soils.</title>
        <authorList>
            <person name="Ward N.L."/>
            <person name="Challacombe J.F."/>
            <person name="Janssen P.H."/>
            <person name="Henrissat B."/>
            <person name="Coutinho P.M."/>
            <person name="Wu M."/>
            <person name="Xie G."/>
            <person name="Haft D.H."/>
            <person name="Sait M."/>
            <person name="Badger J."/>
            <person name="Barabote R.D."/>
            <person name="Bradley B."/>
            <person name="Brettin T.S."/>
            <person name="Brinkac L.M."/>
            <person name="Bruce D."/>
            <person name="Creasy T."/>
            <person name="Daugherty S.C."/>
            <person name="Davidsen T.M."/>
            <person name="DeBoy R.T."/>
            <person name="Detter J.C."/>
            <person name="Dodson R.J."/>
            <person name="Durkin A.S."/>
            <person name="Ganapathy A."/>
            <person name="Gwinn-Giglio M."/>
            <person name="Han C.S."/>
            <person name="Khouri H."/>
            <person name="Kiss H."/>
            <person name="Kothari S.P."/>
            <person name="Madupu R."/>
            <person name="Nelson K.E."/>
            <person name="Nelson W.C."/>
            <person name="Paulsen I."/>
            <person name="Penn K."/>
            <person name="Ren Q."/>
            <person name="Rosovitz M.J."/>
            <person name="Selengut J.D."/>
            <person name="Shrivastava S."/>
            <person name="Sullivan S.A."/>
            <person name="Tapia R."/>
            <person name="Thompson L.S."/>
            <person name="Watkins K.L."/>
            <person name="Yang Q."/>
            <person name="Yu C."/>
            <person name="Zafar N."/>
            <person name="Zhou L."/>
            <person name="Kuske C.R."/>
        </authorList>
    </citation>
    <scope>NUCLEOTIDE SEQUENCE [LARGE SCALE GENOMIC DNA]</scope>
    <source>
        <strain evidence="2 3">Ellin345</strain>
    </source>
</reference>
<dbReference type="eggNOG" id="COG0438">
    <property type="taxonomic scope" value="Bacteria"/>
</dbReference>
<dbReference type="RefSeq" id="WP_011525406.1">
    <property type="nucleotide sequence ID" value="NC_008009.1"/>
</dbReference>
<dbReference type="PANTHER" id="PTHR46401">
    <property type="entry name" value="GLYCOSYLTRANSFERASE WBBK-RELATED"/>
    <property type="match status" value="1"/>
</dbReference>
<accession>Q1IHP1</accession>
<dbReference type="KEGG" id="aba:Acid345_4609"/>
<dbReference type="Pfam" id="PF13692">
    <property type="entry name" value="Glyco_trans_1_4"/>
    <property type="match status" value="1"/>
</dbReference>
<dbReference type="GO" id="GO:0009103">
    <property type="term" value="P:lipopolysaccharide biosynthetic process"/>
    <property type="evidence" value="ECO:0007669"/>
    <property type="project" value="TreeGrafter"/>
</dbReference>
<organism evidence="2 3">
    <name type="scientific">Koribacter versatilis (strain Ellin345)</name>
    <dbReference type="NCBI Taxonomy" id="204669"/>
    <lineage>
        <taxon>Bacteria</taxon>
        <taxon>Pseudomonadati</taxon>
        <taxon>Acidobacteriota</taxon>
        <taxon>Terriglobia</taxon>
        <taxon>Terriglobales</taxon>
        <taxon>Candidatus Korobacteraceae</taxon>
        <taxon>Candidatus Korobacter</taxon>
    </lineage>
</organism>
<dbReference type="HOGENOM" id="CLU_667209_0_0_0"/>
<dbReference type="OrthoDB" id="9771846at2"/>
<name>Q1IHP1_KORVE</name>
<proteinExistence type="predicted"/>
<dbReference type="EMBL" id="CP000360">
    <property type="protein sequence ID" value="ABF43609.1"/>
    <property type="molecule type" value="Genomic_DNA"/>
</dbReference>
<keyword evidence="1 2" id="KW-0808">Transferase</keyword>
<dbReference type="Proteomes" id="UP000002432">
    <property type="component" value="Chromosome"/>
</dbReference>
<dbReference type="STRING" id="204669.Acid345_4609"/>
<gene>
    <name evidence="2" type="ordered locus">Acid345_4609</name>
</gene>
<sequence length="416" mass="47027">MKICLVTAFPPSRRGLNEYGYHIARELQRDPVLSVTVLADELETPEPELAEFDVNRVWRFDSLSNPSRLAKAIRSCKPDVVWFNLLFSTFGNNPLAAFSGLTIPATTRMGGCYTHVTLHHLMENIDLSHANVRFPRAYRFAGNVATRMLLAANSISVLLPAYRRTLINKYKGENVHFRAHGIMSARPEPPDYSRRGVPDHRVLAFGKWGTYKRLELLMDSFELVVKRLPNAKLIVAGSDHPMTPGYLDSIAEKYKDDPRIEFVGYVAEEDIPELFRSSSVLVMPYSSATGSSGVAHLAAEFGLPIICADIPDFHEMADDEGLGILFYQTGSERSLADQICGLLNSPEMMKEMSEQNFSAALRQTMPQIIRQYLRSFDLHQRQRALQPIARFRRIPGWVPSRSAIFRAAAPRWVPWM</sequence>
<evidence type="ECO:0000313" key="2">
    <source>
        <dbReference type="EMBL" id="ABF43609.1"/>
    </source>
</evidence>
<dbReference type="Gene3D" id="3.40.50.2000">
    <property type="entry name" value="Glycogen Phosphorylase B"/>
    <property type="match status" value="2"/>
</dbReference>
<dbReference type="EnsemblBacteria" id="ABF43609">
    <property type="protein sequence ID" value="ABF43609"/>
    <property type="gene ID" value="Acid345_4609"/>
</dbReference>
<keyword evidence="3" id="KW-1185">Reference proteome</keyword>
<dbReference type="PANTHER" id="PTHR46401:SF2">
    <property type="entry name" value="GLYCOSYLTRANSFERASE WBBK-RELATED"/>
    <property type="match status" value="1"/>
</dbReference>
<dbReference type="CAZy" id="GT4">
    <property type="family name" value="Glycosyltransferase Family 4"/>
</dbReference>
<protein>
    <submittedName>
        <fullName evidence="2">Glycosyl transferase, group 1</fullName>
    </submittedName>
</protein>
<dbReference type="GO" id="GO:0016757">
    <property type="term" value="F:glycosyltransferase activity"/>
    <property type="evidence" value="ECO:0007669"/>
    <property type="project" value="TreeGrafter"/>
</dbReference>